<evidence type="ECO:0008006" key="3">
    <source>
        <dbReference type="Google" id="ProtNLM"/>
    </source>
</evidence>
<keyword evidence="2" id="KW-1185">Reference proteome</keyword>
<dbReference type="OrthoDB" id="5973539at2759"/>
<gene>
    <name evidence="1" type="ORF">OIDMADRAFT_172886</name>
</gene>
<sequence length="252" mass="28470">MKSIWQPYLKSSEDDWTNITDPAERKRVQNRLSQRARRLKLIGRQRCGLMQASCQVRDSSDVPIEGGSSCGYQPFPSDPMSLGILDSPIPENSQNQVSPDPTVDNHFIVMHSVTTQAAFFRIAEILQLACMQESGFNIIAPTCTLPPTIAPTLQQQIVPHKPYVDMLPWSSLRDKMLNSLTAINENEFLLDMASGDLKVWGSTPWDPMGWEVGPEFARKWWFLMDDGIMHTTNFWRGQRGEGALVLASFQNN</sequence>
<evidence type="ECO:0000313" key="2">
    <source>
        <dbReference type="Proteomes" id="UP000054321"/>
    </source>
</evidence>
<dbReference type="InterPro" id="IPR021833">
    <property type="entry name" value="DUF3425"/>
</dbReference>
<dbReference type="InParanoid" id="A0A0C3C5M2"/>
<dbReference type="EMBL" id="KN832891">
    <property type="protein sequence ID" value="KIM94173.1"/>
    <property type="molecule type" value="Genomic_DNA"/>
</dbReference>
<dbReference type="Pfam" id="PF11905">
    <property type="entry name" value="DUF3425"/>
    <property type="match status" value="1"/>
</dbReference>
<dbReference type="Proteomes" id="UP000054321">
    <property type="component" value="Unassembled WGS sequence"/>
</dbReference>
<dbReference type="AlphaFoldDB" id="A0A0C3C5M2"/>
<name>A0A0C3C5M2_OIDMZ</name>
<dbReference type="HOGENOM" id="CLU_033726_1_0_1"/>
<dbReference type="STRING" id="913774.A0A0C3C5M2"/>
<accession>A0A0C3C5M2</accession>
<reference evidence="2" key="2">
    <citation type="submission" date="2015-01" db="EMBL/GenBank/DDBJ databases">
        <title>Evolutionary Origins and Diversification of the Mycorrhizal Mutualists.</title>
        <authorList>
            <consortium name="DOE Joint Genome Institute"/>
            <consortium name="Mycorrhizal Genomics Consortium"/>
            <person name="Kohler A."/>
            <person name="Kuo A."/>
            <person name="Nagy L.G."/>
            <person name="Floudas D."/>
            <person name="Copeland A."/>
            <person name="Barry K.W."/>
            <person name="Cichocki N."/>
            <person name="Veneault-Fourrey C."/>
            <person name="LaButti K."/>
            <person name="Lindquist E.A."/>
            <person name="Lipzen A."/>
            <person name="Lundell T."/>
            <person name="Morin E."/>
            <person name="Murat C."/>
            <person name="Riley R."/>
            <person name="Ohm R."/>
            <person name="Sun H."/>
            <person name="Tunlid A."/>
            <person name="Henrissat B."/>
            <person name="Grigoriev I.V."/>
            <person name="Hibbett D.S."/>
            <person name="Martin F."/>
        </authorList>
    </citation>
    <scope>NUCLEOTIDE SEQUENCE [LARGE SCALE GENOMIC DNA]</scope>
    <source>
        <strain evidence="2">Zn</strain>
    </source>
</reference>
<protein>
    <recommendedName>
        <fullName evidence="3">BZIP domain-containing protein</fullName>
    </recommendedName>
</protein>
<reference evidence="1 2" key="1">
    <citation type="submission" date="2014-04" db="EMBL/GenBank/DDBJ databases">
        <authorList>
            <consortium name="DOE Joint Genome Institute"/>
            <person name="Kuo A."/>
            <person name="Martino E."/>
            <person name="Perotto S."/>
            <person name="Kohler A."/>
            <person name="Nagy L.G."/>
            <person name="Floudas D."/>
            <person name="Copeland A."/>
            <person name="Barry K.W."/>
            <person name="Cichocki N."/>
            <person name="Veneault-Fourrey C."/>
            <person name="LaButti K."/>
            <person name="Lindquist E.A."/>
            <person name="Lipzen A."/>
            <person name="Lundell T."/>
            <person name="Morin E."/>
            <person name="Murat C."/>
            <person name="Sun H."/>
            <person name="Tunlid A."/>
            <person name="Henrissat B."/>
            <person name="Grigoriev I.V."/>
            <person name="Hibbett D.S."/>
            <person name="Martin F."/>
            <person name="Nordberg H.P."/>
            <person name="Cantor M.N."/>
            <person name="Hua S.X."/>
        </authorList>
    </citation>
    <scope>NUCLEOTIDE SEQUENCE [LARGE SCALE GENOMIC DNA]</scope>
    <source>
        <strain evidence="1 2">Zn</strain>
    </source>
</reference>
<organism evidence="1 2">
    <name type="scientific">Oidiodendron maius (strain Zn)</name>
    <dbReference type="NCBI Taxonomy" id="913774"/>
    <lineage>
        <taxon>Eukaryota</taxon>
        <taxon>Fungi</taxon>
        <taxon>Dikarya</taxon>
        <taxon>Ascomycota</taxon>
        <taxon>Pezizomycotina</taxon>
        <taxon>Leotiomycetes</taxon>
        <taxon>Leotiomycetes incertae sedis</taxon>
        <taxon>Myxotrichaceae</taxon>
        <taxon>Oidiodendron</taxon>
    </lineage>
</organism>
<dbReference type="PANTHER" id="PTHR38116:SF9">
    <property type="entry name" value="BZIP DOMAIN-CONTAINING PROTEIN"/>
    <property type="match status" value="1"/>
</dbReference>
<dbReference type="PANTHER" id="PTHR38116">
    <property type="entry name" value="CHROMOSOME 7, WHOLE GENOME SHOTGUN SEQUENCE"/>
    <property type="match status" value="1"/>
</dbReference>
<proteinExistence type="predicted"/>
<evidence type="ECO:0000313" key="1">
    <source>
        <dbReference type="EMBL" id="KIM94173.1"/>
    </source>
</evidence>